<comment type="caution">
    <text evidence="1">The sequence shown here is derived from an EMBL/GenBank/DDBJ whole genome shotgun (WGS) entry which is preliminary data.</text>
</comment>
<proteinExistence type="predicted"/>
<dbReference type="EMBL" id="JANHOG010001068">
    <property type="protein sequence ID" value="KAJ3545088.1"/>
    <property type="molecule type" value="Genomic_DNA"/>
</dbReference>
<gene>
    <name evidence="1" type="ORF">NM688_g5666</name>
</gene>
<sequence>MALQGVEALLFDVFGTVVDWQGSVAQELKARNPGVEESVDWVAFAKEWRQGYYAATSWSGCSLRHIGSIVGRLWDEDTRRELNLVWHRLNGRWNDTTEGLFALKKHAIIGTLSNGNVKCLVDMAKHADLPWDVVFSGELLGSYKPNPKVYLGAIHHLSLPAEKVALVAAHIYDLRNAAKHGMKTVYVRRPTEDAELQADVKTKAEGGEVDIIVDSGKPAERIGAPHDSQPGHAKWLEQRREQKGYAGHDPEVLIMGYGQSGLDLAARVKHYRADNLGIEKKLWIGNQWRERYEALCCTTLFMSSTVTKAIQDEEARKWAVTVKKADELKCVFNVDHMVDPAEVLLLSPKFLNKKNPKVKCSLQVLTIPPKTIWERRLCLSLMTLHPTMRNMGSTFVMSVEEAMPRIASRKDGAPVAITSFSPWFQHCTANAVLTRRLIPEIHEADQKFLHNLWNVGSRTSFGKSGFLSLLFDRGSGYYPDVGVCQKIIDGEIKLKNDAHIEHFVKIGLKFDNGTENEVDAIKYRTTREGYALHGGRAACPTLGISGATLLGPASTKNLSLCTEIKAKQEGLFGTRYSAPIMWG</sequence>
<evidence type="ECO:0000313" key="1">
    <source>
        <dbReference type="EMBL" id="KAJ3545088.1"/>
    </source>
</evidence>
<name>A0ACC1SRJ9_9APHY</name>
<accession>A0ACC1SRJ9</accession>
<protein>
    <submittedName>
        <fullName evidence="1">Uncharacterized protein</fullName>
    </submittedName>
</protein>
<evidence type="ECO:0000313" key="2">
    <source>
        <dbReference type="Proteomes" id="UP001148662"/>
    </source>
</evidence>
<reference evidence="1" key="1">
    <citation type="submission" date="2022-07" db="EMBL/GenBank/DDBJ databases">
        <title>Genome Sequence of Phlebia brevispora.</title>
        <authorList>
            <person name="Buettner E."/>
        </authorList>
    </citation>
    <scope>NUCLEOTIDE SEQUENCE</scope>
    <source>
        <strain evidence="1">MPL23</strain>
    </source>
</reference>
<keyword evidence="2" id="KW-1185">Reference proteome</keyword>
<dbReference type="Proteomes" id="UP001148662">
    <property type="component" value="Unassembled WGS sequence"/>
</dbReference>
<organism evidence="1 2">
    <name type="scientific">Phlebia brevispora</name>
    <dbReference type="NCBI Taxonomy" id="194682"/>
    <lineage>
        <taxon>Eukaryota</taxon>
        <taxon>Fungi</taxon>
        <taxon>Dikarya</taxon>
        <taxon>Basidiomycota</taxon>
        <taxon>Agaricomycotina</taxon>
        <taxon>Agaricomycetes</taxon>
        <taxon>Polyporales</taxon>
        <taxon>Meruliaceae</taxon>
        <taxon>Phlebia</taxon>
    </lineage>
</organism>